<evidence type="ECO:0000313" key="2">
    <source>
        <dbReference type="Proteomes" id="UP000270036"/>
    </source>
</evidence>
<dbReference type="EMBL" id="LR134441">
    <property type="protein sequence ID" value="VEH98785.1"/>
    <property type="molecule type" value="Genomic_DNA"/>
</dbReference>
<evidence type="ECO:0000313" key="1">
    <source>
        <dbReference type="EMBL" id="VEH98785.1"/>
    </source>
</evidence>
<dbReference type="KEGG" id="cant:NCTC13489_01150"/>
<sequence>MDKKENSIPAIRLMRDSAGESFFETGKVRTHEKIQSAEFWFANEIDSWQVGTHLAPRKQFVVTLSGKLEFTTSDDKNLYHRTRNRFVGRRYRWRRSYLEND</sequence>
<dbReference type="Proteomes" id="UP000270036">
    <property type="component" value="Chromosome"/>
</dbReference>
<reference evidence="1 2" key="1">
    <citation type="submission" date="2018-12" db="EMBL/GenBank/DDBJ databases">
        <authorList>
            <consortium name="Pathogen Informatics"/>
        </authorList>
    </citation>
    <scope>NUCLEOTIDE SEQUENCE [LARGE SCALE GENOMIC DNA]</scope>
    <source>
        <strain evidence="1 2">NCTC13489</strain>
    </source>
</reference>
<dbReference type="AlphaFoldDB" id="A0A3S4UXX2"/>
<proteinExistence type="predicted"/>
<evidence type="ECO:0008006" key="3">
    <source>
        <dbReference type="Google" id="ProtNLM"/>
    </source>
</evidence>
<name>A0A3S4UXX2_9FLAO</name>
<accession>A0A3S4UXX2</accession>
<protein>
    <recommendedName>
        <fullName evidence="3">Cupin domain-containing protein</fullName>
    </recommendedName>
</protein>
<organism evidence="1 2">
    <name type="scientific">Kaistella antarctica</name>
    <dbReference type="NCBI Taxonomy" id="266748"/>
    <lineage>
        <taxon>Bacteria</taxon>
        <taxon>Pseudomonadati</taxon>
        <taxon>Bacteroidota</taxon>
        <taxon>Flavobacteriia</taxon>
        <taxon>Flavobacteriales</taxon>
        <taxon>Weeksellaceae</taxon>
        <taxon>Chryseobacterium group</taxon>
        <taxon>Kaistella</taxon>
    </lineage>
</organism>
<gene>
    <name evidence="1" type="ORF">NCTC13489_01150</name>
</gene>